<evidence type="ECO:0000313" key="2">
    <source>
        <dbReference type="EMBL" id="RMC15120.1"/>
    </source>
</evidence>
<gene>
    <name evidence="2" type="ORF">DUI87_07301</name>
</gene>
<comment type="caution">
    <text evidence="2">The sequence shown here is derived from an EMBL/GenBank/DDBJ whole genome shotgun (WGS) entry which is preliminary data.</text>
</comment>
<dbReference type="EMBL" id="QRBI01000104">
    <property type="protein sequence ID" value="RMC15120.1"/>
    <property type="molecule type" value="Genomic_DNA"/>
</dbReference>
<proteinExistence type="predicted"/>
<accession>A0A3M0KWG7</accession>
<keyword evidence="3" id="KW-1185">Reference proteome</keyword>
<reference evidence="2 3" key="1">
    <citation type="submission" date="2018-07" db="EMBL/GenBank/DDBJ databases">
        <title>A high quality draft genome assembly of the barn swallow (H. rustica rustica).</title>
        <authorList>
            <person name="Formenti G."/>
            <person name="Chiara M."/>
            <person name="Poveda L."/>
            <person name="Francoijs K.-J."/>
            <person name="Bonisoli-Alquati A."/>
            <person name="Canova L."/>
            <person name="Gianfranceschi L."/>
            <person name="Horner D.S."/>
            <person name="Saino N."/>
        </authorList>
    </citation>
    <scope>NUCLEOTIDE SEQUENCE [LARGE SCALE GENOMIC DNA]</scope>
    <source>
        <strain evidence="2">Chelidonia</strain>
        <tissue evidence="2">Blood</tissue>
    </source>
</reference>
<dbReference type="Proteomes" id="UP000269221">
    <property type="component" value="Unassembled WGS sequence"/>
</dbReference>
<feature type="region of interest" description="Disordered" evidence="1">
    <location>
        <begin position="180"/>
        <end position="205"/>
    </location>
</feature>
<name>A0A3M0KWG7_HIRRU</name>
<evidence type="ECO:0000256" key="1">
    <source>
        <dbReference type="SAM" id="MobiDB-lite"/>
    </source>
</evidence>
<feature type="compositionally biased region" description="Polar residues" evidence="1">
    <location>
        <begin position="180"/>
        <end position="192"/>
    </location>
</feature>
<evidence type="ECO:0000313" key="3">
    <source>
        <dbReference type="Proteomes" id="UP000269221"/>
    </source>
</evidence>
<protein>
    <submittedName>
        <fullName evidence="2">Uncharacterized protein</fullName>
    </submittedName>
</protein>
<sequence length="205" mass="22713">MKIPNPELTKGDAEEMDFLILKTKSWNNSLCYVFHLAIGKMAWIESELNDLLVFPALVIDLAFEKKVSVESQSPQQEKATKENSTIILIPDGREADEERSMLDLVPTNQEVLMENVKLKGSLGCSDHGMEDPKTLSAVRRVHSNLTSGEKTVASSESYLLEYHGIKPWKEEGPRKMVNIQGSPALSPGVSSPTKRKAKITESLCG</sequence>
<dbReference type="AlphaFoldDB" id="A0A3M0KWG7"/>
<organism evidence="2 3">
    <name type="scientific">Hirundo rustica rustica</name>
    <dbReference type="NCBI Taxonomy" id="333673"/>
    <lineage>
        <taxon>Eukaryota</taxon>
        <taxon>Metazoa</taxon>
        <taxon>Chordata</taxon>
        <taxon>Craniata</taxon>
        <taxon>Vertebrata</taxon>
        <taxon>Euteleostomi</taxon>
        <taxon>Archelosauria</taxon>
        <taxon>Archosauria</taxon>
        <taxon>Dinosauria</taxon>
        <taxon>Saurischia</taxon>
        <taxon>Theropoda</taxon>
        <taxon>Coelurosauria</taxon>
        <taxon>Aves</taxon>
        <taxon>Neognathae</taxon>
        <taxon>Neoaves</taxon>
        <taxon>Telluraves</taxon>
        <taxon>Australaves</taxon>
        <taxon>Passeriformes</taxon>
        <taxon>Sylvioidea</taxon>
        <taxon>Hirundinidae</taxon>
        <taxon>Hirundo</taxon>
    </lineage>
</organism>